<feature type="region of interest" description="Disordered" evidence="1">
    <location>
        <begin position="1"/>
        <end position="39"/>
    </location>
</feature>
<proteinExistence type="predicted"/>
<keyword evidence="2" id="KW-1133">Transmembrane helix</keyword>
<feature type="compositionally biased region" description="Low complexity" evidence="1">
    <location>
        <begin position="13"/>
        <end position="27"/>
    </location>
</feature>
<feature type="transmembrane region" description="Helical" evidence="2">
    <location>
        <begin position="148"/>
        <end position="169"/>
    </location>
</feature>
<accession>A0ABW9FHQ0</accession>
<sequence>MSHPGPEGYPSTPGQNPQQPLPQGLRPEGPPTYGPPVGTAPKHRPMLIGALAASAGIIIGSIGPWVTFLGISVGGTEGDGVITLILGALAAAALGVLVTRTAPPRFGLQWAGTAVGAICLLVAIYDMANLSTEDEEFFGQMIGPDIGWGLWLLLLSSIALCATATIAAIQMRRS</sequence>
<dbReference type="RefSeq" id="WP_420165604.1">
    <property type="nucleotide sequence ID" value="NZ_JBDLNV010000006.1"/>
</dbReference>
<feature type="transmembrane region" description="Helical" evidence="2">
    <location>
        <begin position="47"/>
        <end position="68"/>
    </location>
</feature>
<keyword evidence="2" id="KW-0812">Transmembrane</keyword>
<keyword evidence="4" id="KW-1185">Reference proteome</keyword>
<gene>
    <name evidence="3" type="ORF">ABEU20_003704</name>
</gene>
<dbReference type="Proteomes" id="UP001629745">
    <property type="component" value="Unassembled WGS sequence"/>
</dbReference>
<protein>
    <submittedName>
        <fullName evidence="3">Uncharacterized protein</fullName>
    </submittedName>
</protein>
<feature type="transmembrane region" description="Helical" evidence="2">
    <location>
        <begin position="110"/>
        <end position="128"/>
    </location>
</feature>
<evidence type="ECO:0000313" key="3">
    <source>
        <dbReference type="EMBL" id="MFM1725105.1"/>
    </source>
</evidence>
<organism evidence="3 4">
    <name type="scientific">Rhodococcus parequi</name>
    <dbReference type="NCBI Taxonomy" id="3137122"/>
    <lineage>
        <taxon>Bacteria</taxon>
        <taxon>Bacillati</taxon>
        <taxon>Actinomycetota</taxon>
        <taxon>Actinomycetes</taxon>
        <taxon>Mycobacteriales</taxon>
        <taxon>Nocardiaceae</taxon>
        <taxon>Rhodococcus</taxon>
    </lineage>
</organism>
<reference evidence="3 4" key="1">
    <citation type="submission" date="2023-11" db="EMBL/GenBank/DDBJ databases">
        <authorList>
            <person name="Val-Calvo J."/>
            <person name="Scortti M."/>
            <person name="Vazquez-Boland J."/>
        </authorList>
    </citation>
    <scope>NUCLEOTIDE SEQUENCE [LARGE SCALE GENOMIC DNA]</scope>
    <source>
        <strain evidence="3 4">PAM 2766</strain>
    </source>
</reference>
<evidence type="ECO:0000256" key="2">
    <source>
        <dbReference type="SAM" id="Phobius"/>
    </source>
</evidence>
<dbReference type="EMBL" id="JBDLNV010000006">
    <property type="protein sequence ID" value="MFM1725105.1"/>
    <property type="molecule type" value="Genomic_DNA"/>
</dbReference>
<evidence type="ECO:0000313" key="4">
    <source>
        <dbReference type="Proteomes" id="UP001629745"/>
    </source>
</evidence>
<comment type="caution">
    <text evidence="3">The sequence shown here is derived from an EMBL/GenBank/DDBJ whole genome shotgun (WGS) entry which is preliminary data.</text>
</comment>
<feature type="transmembrane region" description="Helical" evidence="2">
    <location>
        <begin position="80"/>
        <end position="98"/>
    </location>
</feature>
<keyword evidence="2" id="KW-0472">Membrane</keyword>
<name>A0ABW9FHQ0_9NOCA</name>
<evidence type="ECO:0000256" key="1">
    <source>
        <dbReference type="SAM" id="MobiDB-lite"/>
    </source>
</evidence>